<sequence>MLIFDVNGIIAGIQTAVPKATWTPPPGPNVGHPLIDDGEFWTLTAYFIDPSRICTGRTSEDLRTEGTGTALYIQNGTDPLKSVIHILQDEKQLVPTTQWTKGHCFYTMGDHYWYNVRADMPCNQFFPSCLLYNKGQLNAFCWALNTQLNSPRYEHPTLSVLSQFIDPVPQCFATDPDYKALSTMHVYFSSEISDLC</sequence>
<keyword evidence="1" id="KW-1185">Reference proteome</keyword>
<dbReference type="WBParaSite" id="PSAMB.scaffold4799size13501.g25193.t1">
    <property type="protein sequence ID" value="PSAMB.scaffold4799size13501.g25193.t1"/>
    <property type="gene ID" value="PSAMB.scaffold4799size13501.g25193"/>
</dbReference>
<evidence type="ECO:0000313" key="2">
    <source>
        <dbReference type="WBParaSite" id="PSAMB.scaffold4799size13501.g25193.t1"/>
    </source>
</evidence>
<proteinExistence type="predicted"/>
<protein>
    <submittedName>
        <fullName evidence="2">Uncharacterized protein</fullName>
    </submittedName>
</protein>
<organism evidence="1 2">
    <name type="scientific">Plectus sambesii</name>
    <dbReference type="NCBI Taxonomy" id="2011161"/>
    <lineage>
        <taxon>Eukaryota</taxon>
        <taxon>Metazoa</taxon>
        <taxon>Ecdysozoa</taxon>
        <taxon>Nematoda</taxon>
        <taxon>Chromadorea</taxon>
        <taxon>Plectida</taxon>
        <taxon>Plectina</taxon>
        <taxon>Plectoidea</taxon>
        <taxon>Plectidae</taxon>
        <taxon>Plectus</taxon>
    </lineage>
</organism>
<evidence type="ECO:0000313" key="1">
    <source>
        <dbReference type="Proteomes" id="UP000887566"/>
    </source>
</evidence>
<accession>A0A914WQR2</accession>
<dbReference type="Proteomes" id="UP000887566">
    <property type="component" value="Unplaced"/>
</dbReference>
<dbReference type="AlphaFoldDB" id="A0A914WQR2"/>
<reference evidence="2" key="1">
    <citation type="submission" date="2022-11" db="UniProtKB">
        <authorList>
            <consortium name="WormBaseParasite"/>
        </authorList>
    </citation>
    <scope>IDENTIFICATION</scope>
</reference>
<name>A0A914WQR2_9BILA</name>